<evidence type="ECO:0000313" key="6">
    <source>
        <dbReference type="EMBL" id="CAA2956555.1"/>
    </source>
</evidence>
<dbReference type="InterPro" id="IPR035513">
    <property type="entry name" value="Invertase/methylesterase_inhib"/>
</dbReference>
<keyword evidence="7" id="KW-1185">Reference proteome</keyword>
<dbReference type="SUPFAM" id="SSF101148">
    <property type="entry name" value="Plant invertase/pectin methylesterase inhibitor"/>
    <property type="match status" value="1"/>
</dbReference>
<dbReference type="Pfam" id="PF04043">
    <property type="entry name" value="PMEI"/>
    <property type="match status" value="1"/>
</dbReference>
<dbReference type="Gramene" id="OE9A056646T1">
    <property type="protein sequence ID" value="OE9A056646C1"/>
    <property type="gene ID" value="OE9A056646"/>
</dbReference>
<dbReference type="PANTHER" id="PTHR36710">
    <property type="entry name" value="PECTINESTERASE INHIBITOR-LIKE"/>
    <property type="match status" value="1"/>
</dbReference>
<dbReference type="AlphaFoldDB" id="A0A8S0PVU1"/>
<dbReference type="InterPro" id="IPR006501">
    <property type="entry name" value="Pectinesterase_inhib_dom"/>
</dbReference>
<dbReference type="Gene3D" id="1.20.140.40">
    <property type="entry name" value="Invertase/pectin methylesterase inhibitor family protein"/>
    <property type="match status" value="1"/>
</dbReference>
<reference evidence="6 7" key="1">
    <citation type="submission" date="2019-12" db="EMBL/GenBank/DDBJ databases">
        <authorList>
            <person name="Alioto T."/>
            <person name="Alioto T."/>
            <person name="Gomez Garrido J."/>
        </authorList>
    </citation>
    <scope>NUCLEOTIDE SEQUENCE [LARGE SCALE GENOMIC DNA]</scope>
</reference>
<evidence type="ECO:0000256" key="1">
    <source>
        <dbReference type="ARBA" id="ARBA00022729"/>
    </source>
</evidence>
<feature type="signal peptide" evidence="4">
    <location>
        <begin position="1"/>
        <end position="27"/>
    </location>
</feature>
<evidence type="ECO:0000256" key="2">
    <source>
        <dbReference type="ARBA" id="ARBA00023157"/>
    </source>
</evidence>
<proteinExistence type="inferred from homology"/>
<dbReference type="GO" id="GO:0046910">
    <property type="term" value="F:pectinesterase inhibitor activity"/>
    <property type="evidence" value="ECO:0007669"/>
    <property type="project" value="InterPro"/>
</dbReference>
<dbReference type="PANTHER" id="PTHR36710:SF18">
    <property type="entry name" value="PECTINESTERASE INHIBITOR 5-RELATED"/>
    <property type="match status" value="1"/>
</dbReference>
<dbReference type="SMART" id="SM00856">
    <property type="entry name" value="PMEI"/>
    <property type="match status" value="1"/>
</dbReference>
<dbReference type="EMBL" id="CACTIH010000190">
    <property type="protein sequence ID" value="CAA2956555.1"/>
    <property type="molecule type" value="Genomic_DNA"/>
</dbReference>
<dbReference type="InterPro" id="IPR052421">
    <property type="entry name" value="PCW_Enzyme_Inhibitor"/>
</dbReference>
<protein>
    <submittedName>
        <fullName evidence="6">Pectinesterase inhibitor-like</fullName>
    </submittedName>
</protein>
<evidence type="ECO:0000256" key="4">
    <source>
        <dbReference type="SAM" id="SignalP"/>
    </source>
</evidence>
<dbReference type="CDD" id="cd15797">
    <property type="entry name" value="PMEI"/>
    <property type="match status" value="1"/>
</dbReference>
<evidence type="ECO:0000259" key="5">
    <source>
        <dbReference type="SMART" id="SM00856"/>
    </source>
</evidence>
<evidence type="ECO:0000313" key="7">
    <source>
        <dbReference type="Proteomes" id="UP000594638"/>
    </source>
</evidence>
<keyword evidence="2" id="KW-1015">Disulfide bond</keyword>
<dbReference type="Proteomes" id="UP000594638">
    <property type="component" value="Unassembled WGS sequence"/>
</dbReference>
<feature type="domain" description="Pectinesterase inhibitor" evidence="5">
    <location>
        <begin position="25"/>
        <end position="161"/>
    </location>
</feature>
<feature type="chain" id="PRO_5035753091" evidence="4">
    <location>
        <begin position="28"/>
        <end position="165"/>
    </location>
</feature>
<name>A0A8S0PVU1_OLEEU</name>
<gene>
    <name evidence="6" type="ORF">OLEA9_A056646</name>
</gene>
<dbReference type="OrthoDB" id="883701at2759"/>
<dbReference type="NCBIfam" id="TIGR01614">
    <property type="entry name" value="PME_inhib"/>
    <property type="match status" value="1"/>
</dbReference>
<comment type="caution">
    <text evidence="6">The sequence shown here is derived from an EMBL/GenBank/DDBJ whole genome shotgun (WGS) entry which is preliminary data.</text>
</comment>
<evidence type="ECO:0000256" key="3">
    <source>
        <dbReference type="ARBA" id="ARBA00038471"/>
    </source>
</evidence>
<sequence>MAGGSFPLATLSLAFLCSCLTFHNANADLIGDLCSTVPNHSFCNQALRSDPRSAKADIRGLGQIALDKALASAKTTLKLAQALGNGQKPSTCAEVCSDAIDDLNECQGLLRGNDKGSLNIKASAAMTDLDTCDDDYGAKEPINLKNASQTTKGYISIILAVSNRL</sequence>
<comment type="similarity">
    <text evidence="3">Belongs to the PMEI family.</text>
</comment>
<organism evidence="6 7">
    <name type="scientific">Olea europaea subsp. europaea</name>
    <dbReference type="NCBI Taxonomy" id="158383"/>
    <lineage>
        <taxon>Eukaryota</taxon>
        <taxon>Viridiplantae</taxon>
        <taxon>Streptophyta</taxon>
        <taxon>Embryophyta</taxon>
        <taxon>Tracheophyta</taxon>
        <taxon>Spermatophyta</taxon>
        <taxon>Magnoliopsida</taxon>
        <taxon>eudicotyledons</taxon>
        <taxon>Gunneridae</taxon>
        <taxon>Pentapetalae</taxon>
        <taxon>asterids</taxon>
        <taxon>lamiids</taxon>
        <taxon>Lamiales</taxon>
        <taxon>Oleaceae</taxon>
        <taxon>Oleeae</taxon>
        <taxon>Olea</taxon>
    </lineage>
</organism>
<keyword evidence="1 4" id="KW-0732">Signal</keyword>
<dbReference type="InterPro" id="IPR034086">
    <property type="entry name" value="PMEI_plant"/>
</dbReference>
<accession>A0A8S0PVU1</accession>